<dbReference type="OrthoDB" id="2306533at2"/>
<dbReference type="BioCyc" id="LACI272621:G1G49-1752-MONOMER"/>
<accession>Q5FI78</accession>
<reference evidence="1 2" key="1">
    <citation type="journal article" date="2005" name="Proc. Natl. Acad. Sci. U.S.A.">
        <title>Complete genome sequence of the probiotic lactic acid bacterium Lactobacillus acidophilus NCFM.</title>
        <authorList>
            <person name="Altermann E."/>
            <person name="Russell W.M."/>
            <person name="Azcarate-Peril M.A."/>
            <person name="Barrangou R."/>
            <person name="Buck B.L."/>
            <person name="McAuliffe O."/>
            <person name="Souther N."/>
            <person name="Dobson A."/>
            <person name="Duong T."/>
            <person name="Callanan M."/>
            <person name="Lick S."/>
            <person name="Hamrick A."/>
            <person name="Cano R."/>
            <person name="Klaenhammer T.R."/>
        </authorList>
    </citation>
    <scope>NUCLEOTIDE SEQUENCE [LARGE SCALE GENOMIC DNA]</scope>
    <source>
        <strain evidence="2">ATCC 700396 / NCK56 / N2 / NCFM</strain>
    </source>
</reference>
<dbReference type="Proteomes" id="UP000006381">
    <property type="component" value="Chromosome"/>
</dbReference>
<gene>
    <name evidence="1" type="ordered locus">LBA1791</name>
</gene>
<name>Q5FI78_LACAC</name>
<dbReference type="KEGG" id="lac:LBA1791"/>
<dbReference type="AlphaFoldDB" id="Q5FI78"/>
<sequence>MNKFKDLNELELSNIAGGSNNIFWTRVGVGWAAEARCMIKPSLGNWTTKAVSCGAKGLYAAVRG</sequence>
<evidence type="ECO:0008006" key="3">
    <source>
        <dbReference type="Google" id="ProtNLM"/>
    </source>
</evidence>
<proteinExistence type="predicted"/>
<evidence type="ECO:0000313" key="1">
    <source>
        <dbReference type="EMBL" id="AAV43596.1"/>
    </source>
</evidence>
<dbReference type="EMBL" id="CP000033">
    <property type="protein sequence ID" value="AAV43596.1"/>
    <property type="molecule type" value="Genomic_DNA"/>
</dbReference>
<evidence type="ECO:0000313" key="2">
    <source>
        <dbReference type="Proteomes" id="UP000006381"/>
    </source>
</evidence>
<keyword evidence="2" id="KW-1185">Reference proteome</keyword>
<dbReference type="RefSeq" id="WP_003549764.1">
    <property type="nucleotide sequence ID" value="NC_006814.3"/>
</dbReference>
<dbReference type="GeneID" id="93289149"/>
<protein>
    <recommendedName>
        <fullName evidence="3">Bacteriocin</fullName>
    </recommendedName>
</protein>
<dbReference type="STRING" id="272621.LBA1791"/>
<organism evidence="2">
    <name type="scientific">Lactobacillus acidophilus (strain ATCC 700396 / NCK56 / N2 / NCFM)</name>
    <dbReference type="NCBI Taxonomy" id="272621"/>
    <lineage>
        <taxon>Bacteria</taxon>
        <taxon>Bacillati</taxon>
        <taxon>Bacillota</taxon>
        <taxon>Bacilli</taxon>
        <taxon>Lactobacillales</taxon>
        <taxon>Lactobacillaceae</taxon>
        <taxon>Lactobacillus</taxon>
    </lineage>
</organism>
<dbReference type="HOGENOM" id="CLU_2861969_0_0_9"/>